<feature type="domain" description="Transglycosylase SLT" evidence="3">
    <location>
        <begin position="547"/>
        <end position="655"/>
    </location>
</feature>
<dbReference type="PROSITE" id="PS00922">
    <property type="entry name" value="TRANSGLYCOSYLASE"/>
    <property type="match status" value="1"/>
</dbReference>
<evidence type="ECO:0000256" key="1">
    <source>
        <dbReference type="ARBA" id="ARBA00007734"/>
    </source>
</evidence>
<dbReference type="Pfam" id="PF13174">
    <property type="entry name" value="TPR_6"/>
    <property type="match status" value="2"/>
</dbReference>
<evidence type="ECO:0000313" key="4">
    <source>
        <dbReference type="EMBL" id="MBJ6724100.1"/>
    </source>
</evidence>
<dbReference type="Pfam" id="PF01464">
    <property type="entry name" value="SLT"/>
    <property type="match status" value="1"/>
</dbReference>
<dbReference type="SUPFAM" id="SSF53955">
    <property type="entry name" value="Lysozyme-like"/>
    <property type="match status" value="1"/>
</dbReference>
<comment type="similarity">
    <text evidence="1">Belongs to the transglycosylase Slt family.</text>
</comment>
<dbReference type="InterPro" id="IPR011990">
    <property type="entry name" value="TPR-like_helical_dom_sf"/>
</dbReference>
<dbReference type="Gene3D" id="1.10.530.10">
    <property type="match status" value="1"/>
</dbReference>
<keyword evidence="5" id="KW-1185">Reference proteome</keyword>
<evidence type="ECO:0000256" key="2">
    <source>
        <dbReference type="SAM" id="SignalP"/>
    </source>
</evidence>
<sequence>MLNRFVAATVLSFALSTSAITTVYASKPGDEALATAAAHLKAKDYQGAHAAAGKSSADNGPKALLLGYSAAKLELWDEAAQQMANAAQSYPLLADYALYYQGLALSKLKKNDEALVPLYKLLKDYRDSRLVRSAWILYADTLYAGGYNKEALASYASFIERYPAGNDSLQAVLGSARCRANLGELPEAVKILRETWINYPAAPIADTAAQELQGLAGRGAAVSPYSTAELMKRAATLFDVGRFARAAETLSQTPLEGENAETICKVRLKRGQALSRAKRYADAEELLKVAVQSGITGCSTEANLWLGRTLDSAGRGDEAYALFLKLANAPELGPLSDEALLKAAYLKRFQRKPKEALPLFQKYLARHPEQKPNGTVLWETAWAAYQSASYPEAGRLLKRLAERDDFRERALYWLGKSLIASGDPKGGATQLAQLCAEYPFGYYAWLCNNGTLVAEPAHPPVNLRENLPYPAGFEREKALIALGLYDEAARELQARKTKNTLAVVRLYLEMENYNGAYHAATKGKKIDRDSATALGIRYPLAFREPVVKNAAANGLPESLVYAIMYAESTFAPGAVSPVGAVGLMQIMPATADRISHGDSARLTRPELNIRLGTKHLKDLLKSNDGNLPLAVASYNAGSGNVKRWQRNFGDLPQDEFVENIPFGETRDYVKKVIGTMAFYQKLYNLPNPYARKGAAK</sequence>
<reference evidence="4" key="1">
    <citation type="submission" date="2020-12" db="EMBL/GenBank/DDBJ databases">
        <title>Geomonas sp. Red875, isolated from river sediment.</title>
        <authorList>
            <person name="Xu Z."/>
            <person name="Zhang Z."/>
            <person name="Masuda Y."/>
            <person name="Itoh H."/>
            <person name="Senoo K."/>
        </authorList>
    </citation>
    <scope>NUCLEOTIDE SEQUENCE</scope>
    <source>
        <strain evidence="4">Red875</strain>
    </source>
</reference>
<evidence type="ECO:0000259" key="3">
    <source>
        <dbReference type="Pfam" id="PF01464"/>
    </source>
</evidence>
<accession>A0A8J7JKQ8</accession>
<dbReference type="GO" id="GO:0000270">
    <property type="term" value="P:peptidoglycan metabolic process"/>
    <property type="evidence" value="ECO:0007669"/>
    <property type="project" value="InterPro"/>
</dbReference>
<dbReference type="InterPro" id="IPR023346">
    <property type="entry name" value="Lysozyme-like_dom_sf"/>
</dbReference>
<organism evidence="4 5">
    <name type="scientific">Geomesophilobacter sediminis</name>
    <dbReference type="NCBI Taxonomy" id="2798584"/>
    <lineage>
        <taxon>Bacteria</taxon>
        <taxon>Pseudomonadati</taxon>
        <taxon>Thermodesulfobacteriota</taxon>
        <taxon>Desulfuromonadia</taxon>
        <taxon>Geobacterales</taxon>
        <taxon>Geobacteraceae</taxon>
        <taxon>Geomesophilobacter</taxon>
    </lineage>
</organism>
<evidence type="ECO:0000313" key="5">
    <source>
        <dbReference type="Proteomes" id="UP000636888"/>
    </source>
</evidence>
<protein>
    <submittedName>
        <fullName evidence="4">Transglycosylase SLT domain-containing protein</fullName>
    </submittedName>
</protein>
<comment type="caution">
    <text evidence="4">The sequence shown here is derived from an EMBL/GenBank/DDBJ whole genome shotgun (WGS) entry which is preliminary data.</text>
</comment>
<name>A0A8J7JKQ8_9BACT</name>
<feature type="signal peptide" evidence="2">
    <location>
        <begin position="1"/>
        <end position="19"/>
    </location>
</feature>
<dbReference type="PANTHER" id="PTHR37423">
    <property type="entry name" value="SOLUBLE LYTIC MUREIN TRANSGLYCOSYLASE-RELATED"/>
    <property type="match status" value="1"/>
</dbReference>
<dbReference type="PANTHER" id="PTHR37423:SF2">
    <property type="entry name" value="MEMBRANE-BOUND LYTIC MUREIN TRANSGLYCOSYLASE C"/>
    <property type="match status" value="1"/>
</dbReference>
<proteinExistence type="inferred from homology"/>
<gene>
    <name evidence="4" type="ORF">JFN93_05215</name>
</gene>
<dbReference type="GO" id="GO:0008933">
    <property type="term" value="F:peptidoglycan lytic transglycosylase activity"/>
    <property type="evidence" value="ECO:0007669"/>
    <property type="project" value="InterPro"/>
</dbReference>
<dbReference type="GO" id="GO:0016020">
    <property type="term" value="C:membrane"/>
    <property type="evidence" value="ECO:0007669"/>
    <property type="project" value="InterPro"/>
</dbReference>
<dbReference type="InterPro" id="IPR000189">
    <property type="entry name" value="Transglyc_AS"/>
</dbReference>
<dbReference type="AlphaFoldDB" id="A0A8J7JKQ8"/>
<dbReference type="RefSeq" id="WP_199382948.1">
    <property type="nucleotide sequence ID" value="NZ_JAEMHM010000004.1"/>
</dbReference>
<dbReference type="CDD" id="cd13401">
    <property type="entry name" value="Slt70-like"/>
    <property type="match status" value="1"/>
</dbReference>
<dbReference type="EMBL" id="JAEMHM010000004">
    <property type="protein sequence ID" value="MBJ6724100.1"/>
    <property type="molecule type" value="Genomic_DNA"/>
</dbReference>
<feature type="chain" id="PRO_5035176012" evidence="2">
    <location>
        <begin position="20"/>
        <end position="696"/>
    </location>
</feature>
<dbReference type="Pfam" id="PF13432">
    <property type="entry name" value="TPR_16"/>
    <property type="match status" value="1"/>
</dbReference>
<dbReference type="Proteomes" id="UP000636888">
    <property type="component" value="Unassembled WGS sequence"/>
</dbReference>
<keyword evidence="2" id="KW-0732">Signal</keyword>
<dbReference type="InterPro" id="IPR019734">
    <property type="entry name" value="TPR_rpt"/>
</dbReference>
<dbReference type="Gene3D" id="1.25.40.10">
    <property type="entry name" value="Tetratricopeptide repeat domain"/>
    <property type="match status" value="3"/>
</dbReference>
<dbReference type="SUPFAM" id="SSF48452">
    <property type="entry name" value="TPR-like"/>
    <property type="match status" value="2"/>
</dbReference>
<dbReference type="InterPro" id="IPR008258">
    <property type="entry name" value="Transglycosylase_SLT_dom_1"/>
</dbReference>